<keyword evidence="2" id="KW-1185">Reference proteome</keyword>
<organism evidence="1 2">
    <name type="scientific">Methanoculleus sediminis</name>
    <dbReference type="NCBI Taxonomy" id="1550566"/>
    <lineage>
        <taxon>Archaea</taxon>
        <taxon>Methanobacteriati</taxon>
        <taxon>Methanobacteriota</taxon>
        <taxon>Stenosarchaea group</taxon>
        <taxon>Methanomicrobia</taxon>
        <taxon>Methanomicrobiales</taxon>
        <taxon>Methanomicrobiaceae</taxon>
        <taxon>Methanoculleus</taxon>
    </lineage>
</organism>
<dbReference type="RefSeq" id="WP_048182476.1">
    <property type="nucleotide sequence ID" value="NZ_JXOJ01000002.1"/>
</dbReference>
<sequence length="203" mass="22519">MTQAALRCKSLEEALFDHELEMNLTTAMENKTVKDFSEADGYTEYAKGSGRTAEAARRSVTRKIAQTLTAHLAEGLIQVTVEEMMKEEEYRDAVKKKEETAIIAKFSRDLPPFRAYVDVTTKCGCMALTNIRYRFEAEPNVTVQDAKITLKDDQPESILFGTLVANLTLNLLLGSQSLKICSIKGTVEMPGTIDLSPADADRT</sequence>
<comment type="caution">
    <text evidence="1">The sequence shown here is derived from an EMBL/GenBank/DDBJ whole genome shotgun (WGS) entry which is preliminary data.</text>
</comment>
<protein>
    <submittedName>
        <fullName evidence="1">Uncharacterized protein</fullName>
    </submittedName>
</protein>
<reference evidence="1 2" key="1">
    <citation type="journal article" date="2015" name="Int. J. Syst. Evol. Microbiol.">
        <title>Methanoculleus sediminis sp. nov., a methanogen from sediments near a submarine mud volcano.</title>
        <authorList>
            <person name="Chen S.C."/>
            <person name="Chen M.F."/>
            <person name="Lai M.C."/>
            <person name="Weng C.Y."/>
            <person name="Wu S.Y."/>
            <person name="Lin S."/>
            <person name="Yang T.F."/>
            <person name="Chen P.C."/>
        </authorList>
    </citation>
    <scope>NUCLEOTIDE SEQUENCE [LARGE SCALE GENOMIC DNA]</scope>
    <source>
        <strain evidence="1 2">S3Fa</strain>
    </source>
</reference>
<dbReference type="EMBL" id="JXOJ01000002">
    <property type="protein sequence ID" value="KLK88505.1"/>
    <property type="molecule type" value="Genomic_DNA"/>
</dbReference>
<proteinExistence type="predicted"/>
<dbReference type="PATRIC" id="fig|1550566.3.peg.1234"/>
<dbReference type="Proteomes" id="UP000035301">
    <property type="component" value="Unassembled WGS sequence"/>
</dbReference>
<accession>A0A0H1R005</accession>
<name>A0A0H1R005_9EURY</name>
<dbReference type="AlphaFoldDB" id="A0A0H1R005"/>
<evidence type="ECO:0000313" key="1">
    <source>
        <dbReference type="EMBL" id="KLK88505.1"/>
    </source>
</evidence>
<gene>
    <name evidence="1" type="ORF">SZ63_05705</name>
</gene>
<evidence type="ECO:0000313" key="2">
    <source>
        <dbReference type="Proteomes" id="UP000035301"/>
    </source>
</evidence>
<dbReference type="STRING" id="1550566.SZ63_05705"/>